<evidence type="ECO:0008006" key="3">
    <source>
        <dbReference type="Google" id="ProtNLM"/>
    </source>
</evidence>
<evidence type="ECO:0000313" key="2">
    <source>
        <dbReference type="Proteomes" id="UP001610104"/>
    </source>
</evidence>
<keyword evidence="2" id="KW-1185">Reference proteome</keyword>
<dbReference type="EMBL" id="JBAWKC010000005">
    <property type="protein sequence ID" value="MFH6769960.1"/>
    <property type="molecule type" value="Genomic_DNA"/>
</dbReference>
<comment type="caution">
    <text evidence="1">The sequence shown here is derived from an EMBL/GenBank/DDBJ whole genome shotgun (WGS) entry which is preliminary data.</text>
</comment>
<gene>
    <name evidence="1" type="ORF">V8G56_14505</name>
</gene>
<evidence type="ECO:0000313" key="1">
    <source>
        <dbReference type="EMBL" id="MFH6769960.1"/>
    </source>
</evidence>
<dbReference type="RefSeq" id="WP_395439181.1">
    <property type="nucleotide sequence ID" value="NZ_JBAWKC010000005.1"/>
</dbReference>
<organism evidence="1 2">
    <name type="scientific">Gaetbulibacter aquiaggeris</name>
    <dbReference type="NCBI Taxonomy" id="1735373"/>
    <lineage>
        <taxon>Bacteria</taxon>
        <taxon>Pseudomonadati</taxon>
        <taxon>Bacteroidota</taxon>
        <taxon>Flavobacteriia</taxon>
        <taxon>Flavobacteriales</taxon>
        <taxon>Flavobacteriaceae</taxon>
        <taxon>Gaetbulibacter</taxon>
    </lineage>
</organism>
<accession>A0ABW7MT26</accession>
<protein>
    <recommendedName>
        <fullName evidence="3">Lipocalin-like domain-containing protein</fullName>
    </recommendedName>
</protein>
<sequence length="138" mass="16422">MKRLLIFLFIIINIGCQKNNESYIKHLNGYWEIEKVLLPSGEEHVYNYNEFIDYFNVSDSLKGFRKKLKPALNGTFEGSNDSEEFVIKIEQDSLNIYYQTNFSNWKETILFANEKELKIINADRNIYIYKSYKPINLN</sequence>
<name>A0ABW7MT26_9FLAO</name>
<dbReference type="Proteomes" id="UP001610104">
    <property type="component" value="Unassembled WGS sequence"/>
</dbReference>
<proteinExistence type="predicted"/>
<reference evidence="1 2" key="1">
    <citation type="submission" date="2024-02" db="EMBL/GenBank/DDBJ databases">
        <title>A Gaetbulibacter species isolated from tidal flats and genomic insights of their niches.</title>
        <authorList>
            <person name="Ye Y."/>
        </authorList>
    </citation>
    <scope>NUCLEOTIDE SEQUENCE [LARGE SCALE GENOMIC DNA]</scope>
    <source>
        <strain evidence="1 2">KEM-8</strain>
    </source>
</reference>